<comment type="caution">
    <text evidence="3">The sequence shown here is derived from an EMBL/GenBank/DDBJ whole genome shotgun (WGS) entry which is preliminary data.</text>
</comment>
<dbReference type="InterPro" id="IPR051220">
    <property type="entry name" value="TFA_Chaperone"/>
</dbReference>
<dbReference type="RefSeq" id="WP_036647222.1">
    <property type="nucleotide sequence ID" value="NZ_JQCR01000001.1"/>
</dbReference>
<dbReference type="eggNOG" id="COG5525">
    <property type="taxonomic scope" value="Bacteria"/>
</dbReference>
<feature type="domain" description="Phage terminase large subunit GpA ATPase" evidence="1">
    <location>
        <begin position="40"/>
        <end position="285"/>
    </location>
</feature>
<dbReference type="PANTHER" id="PTHR34413">
    <property type="entry name" value="PROPHAGE TAIL FIBER ASSEMBLY PROTEIN HOMOLOG TFAE-RELATED-RELATED"/>
    <property type="match status" value="1"/>
</dbReference>
<dbReference type="HAMAP" id="MF_04144">
    <property type="entry name" value="TERL_LAMBDA"/>
    <property type="match status" value="1"/>
</dbReference>
<keyword evidence="5" id="KW-1185">Reference proteome</keyword>
<dbReference type="GO" id="GO:0004519">
    <property type="term" value="F:endonuclease activity"/>
    <property type="evidence" value="ECO:0007669"/>
    <property type="project" value="InterPro"/>
</dbReference>
<evidence type="ECO:0000313" key="4">
    <source>
        <dbReference type="EMBL" id="KGE20707.1"/>
    </source>
</evidence>
<dbReference type="Pfam" id="PF05876">
    <property type="entry name" value="GpA_ATPase"/>
    <property type="match status" value="1"/>
</dbReference>
<dbReference type="STRING" id="268407.PWYN_00110"/>
<dbReference type="InterPro" id="IPR046453">
    <property type="entry name" value="GpA_ATPase"/>
</dbReference>
<dbReference type="AlphaFoldDB" id="A0A098MDK6"/>
<evidence type="ECO:0000313" key="5">
    <source>
        <dbReference type="Proteomes" id="UP000029734"/>
    </source>
</evidence>
<evidence type="ECO:0000313" key="3">
    <source>
        <dbReference type="EMBL" id="KGE20649.1"/>
    </source>
</evidence>
<dbReference type="OrthoDB" id="5181253at2"/>
<evidence type="ECO:0000259" key="2">
    <source>
        <dbReference type="Pfam" id="PF20454"/>
    </source>
</evidence>
<sequence length="610" mass="69328">MISKKTEMLFKQIARMWEPKPPMTVSEWAEEHRVLSKEASAEPGPWRTERSPYTKEIMNCMNDPTVEEVAIMASAQVGKSEILLNIAGFFADQEPYPMIYMLPDKQLIKSVSQERITPMINASPRLRSVFAAAKGRSASNTIAKKSFPGGYLQLVGANSPAQLSSRSVRVILADEVDRFPTSAGTEGDPVDLVKKRTTTFYNRKHVFVSTPLVEETSRINRLYLDSTQEQWRLPCPCCSELQALDFGNLKFTRDETGEVIQVNGACRECGGISSEKEWKSGTGQWVARQKHPFRRGFHLSQIVSPWVTWKKIVSGFLEAKDDPEMLQVWTNTVMGETWRATGEKLDENELMHRGEEYEADVPEGVKILTATVDTQDNRFEIEVKGWGSGRESWGIRYHVIHGDLEQSRVWEELDEFLKRKWKDTHGRSFGIVGSFIDSGGHYTGSVYKFCAARLGRRIYAIKGEGKENGGYVPLYNGYTNNNRYKATVIRIGVDEGKYRVTNDLKRKRYGPGYCHYPANKPGHDNRGYNEEYYLGLTAETLVTKKKMGVTYQIWQPIRKRNEPFDLHVYHLALIELLSPDLDEMLPMAVGEGAQKVHPKTSRRRGTPSSV</sequence>
<dbReference type="GO" id="GO:0016887">
    <property type="term" value="F:ATP hydrolysis activity"/>
    <property type="evidence" value="ECO:0007669"/>
    <property type="project" value="InterPro"/>
</dbReference>
<reference evidence="3 5" key="1">
    <citation type="submission" date="2014-08" db="EMBL/GenBank/DDBJ databases">
        <authorList>
            <person name="den Bakker H.C."/>
        </authorList>
    </citation>
    <scope>NUCLEOTIDE SEQUENCE [LARGE SCALE GENOMIC DNA]</scope>
    <source>
        <strain evidence="3 5">DSM 18334</strain>
    </source>
</reference>
<accession>A0A098MDK6</accession>
<evidence type="ECO:0000259" key="1">
    <source>
        <dbReference type="Pfam" id="PF05876"/>
    </source>
</evidence>
<dbReference type="GO" id="GO:0005524">
    <property type="term" value="F:ATP binding"/>
    <property type="evidence" value="ECO:0007669"/>
    <property type="project" value="InterPro"/>
</dbReference>
<dbReference type="InterPro" id="IPR046454">
    <property type="entry name" value="GpA_endonuclease"/>
</dbReference>
<name>A0A098MDK6_9BACL</name>
<dbReference type="Pfam" id="PF20454">
    <property type="entry name" value="GpA_nuclease"/>
    <property type="match status" value="1"/>
</dbReference>
<organism evidence="3 5">
    <name type="scientific">Paenibacillus wynnii</name>
    <dbReference type="NCBI Taxonomy" id="268407"/>
    <lineage>
        <taxon>Bacteria</taxon>
        <taxon>Bacillati</taxon>
        <taxon>Bacillota</taxon>
        <taxon>Bacilli</taxon>
        <taxon>Bacillales</taxon>
        <taxon>Paenibacillaceae</taxon>
        <taxon>Paenibacillus</taxon>
    </lineage>
</organism>
<dbReference type="Gene3D" id="3.40.50.300">
    <property type="entry name" value="P-loop containing nucleotide triphosphate hydrolases"/>
    <property type="match status" value="1"/>
</dbReference>
<dbReference type="EMBL" id="JQCR01000001">
    <property type="protein sequence ID" value="KGE20707.1"/>
    <property type="molecule type" value="Genomic_DNA"/>
</dbReference>
<protein>
    <submittedName>
        <fullName evidence="3">Terminase</fullName>
    </submittedName>
</protein>
<feature type="domain" description="Terminase large subunit GpA endonuclease" evidence="2">
    <location>
        <begin position="295"/>
        <end position="579"/>
    </location>
</feature>
<proteinExistence type="inferred from homology"/>
<dbReference type="EMBL" id="JQCR01000001">
    <property type="protein sequence ID" value="KGE20649.1"/>
    <property type="molecule type" value="Genomic_DNA"/>
</dbReference>
<dbReference type="InterPro" id="IPR008866">
    <property type="entry name" value="Phage_lambda_GpA-like"/>
</dbReference>
<dbReference type="InterPro" id="IPR027417">
    <property type="entry name" value="P-loop_NTPase"/>
</dbReference>
<dbReference type="Proteomes" id="UP000029734">
    <property type="component" value="Unassembled WGS sequence"/>
</dbReference>
<dbReference type="PANTHER" id="PTHR34413:SF2">
    <property type="entry name" value="PROPHAGE TAIL FIBER ASSEMBLY PROTEIN HOMOLOG TFAE-RELATED"/>
    <property type="match status" value="1"/>
</dbReference>
<gene>
    <name evidence="3" type="ORF">PWYN_00110</name>
    <name evidence="4" type="ORF">PWYN_00535</name>
</gene>
<reference evidence="3 5" key="2">
    <citation type="submission" date="2014-10" db="EMBL/GenBank/DDBJ databases">
        <title>Comparative genomics of the Paenibacillus odorifer group.</title>
        <authorList>
            <person name="Tsai Y.-C."/>
            <person name="Martin N."/>
            <person name="Korlach J."/>
            <person name="Wiedmann M."/>
        </authorList>
    </citation>
    <scope>NUCLEOTIDE SEQUENCE [LARGE SCALE GENOMIC DNA]</scope>
    <source>
        <strain evidence="3 5">DSM 18334</strain>
    </source>
</reference>